<dbReference type="Proteomes" id="UP000782241">
    <property type="component" value="Unassembled WGS sequence"/>
</dbReference>
<proteinExistence type="predicted"/>
<dbReference type="EMBL" id="JAGPUO010000002">
    <property type="protein sequence ID" value="KAG5665056.1"/>
    <property type="molecule type" value="Genomic_DNA"/>
</dbReference>
<feature type="signal peptide" evidence="1">
    <location>
        <begin position="1"/>
        <end position="18"/>
    </location>
</feature>
<sequence>MKFFTVFSALLVSGSALAASVPRGHTSVGLSRGCTELDSLDAGLQARAEEKSDTNDSQSPNNPLDALFDELKHAAATDGGDAAETLERRDVISSVLGSVVDVVGPDTPDFNKMVSRGYNVTATYVASIDFNALAKEGIEWASTKVSSNPNIYGASFMVSCLSGAKTMIAKVNLNTQAQSFVAIIGRFLTSIDFNTLIAKSIEFFKSIYSSM</sequence>
<keyword evidence="3" id="KW-1185">Reference proteome</keyword>
<feature type="chain" id="PRO_5040132130" evidence="1">
    <location>
        <begin position="19"/>
        <end position="211"/>
    </location>
</feature>
<name>A0A9P7KZZ7_9HYPO</name>
<protein>
    <submittedName>
        <fullName evidence="2">Uncharacterized protein</fullName>
    </submittedName>
</protein>
<evidence type="ECO:0000313" key="3">
    <source>
        <dbReference type="Proteomes" id="UP000782241"/>
    </source>
</evidence>
<accession>A0A9P7KZZ7</accession>
<evidence type="ECO:0000313" key="2">
    <source>
        <dbReference type="EMBL" id="KAG5665056.1"/>
    </source>
</evidence>
<keyword evidence="1" id="KW-0732">Signal</keyword>
<reference evidence="2" key="1">
    <citation type="submission" date="2021-04" db="EMBL/GenBank/DDBJ databases">
        <title>Draft genome of Fusarium avenaceum strain F156N33, isolated from an atmospheric sample in Virginia.</title>
        <authorList>
            <person name="Yang S."/>
            <person name="Vinatzer B.A."/>
            <person name="Coleman J."/>
        </authorList>
    </citation>
    <scope>NUCLEOTIDE SEQUENCE</scope>
    <source>
        <strain evidence="2">F156N33</strain>
    </source>
</reference>
<dbReference type="AlphaFoldDB" id="A0A9P7KZZ7"/>
<evidence type="ECO:0000256" key="1">
    <source>
        <dbReference type="SAM" id="SignalP"/>
    </source>
</evidence>
<organism evidence="2 3">
    <name type="scientific">Fusarium avenaceum</name>
    <dbReference type="NCBI Taxonomy" id="40199"/>
    <lineage>
        <taxon>Eukaryota</taxon>
        <taxon>Fungi</taxon>
        <taxon>Dikarya</taxon>
        <taxon>Ascomycota</taxon>
        <taxon>Pezizomycotina</taxon>
        <taxon>Sordariomycetes</taxon>
        <taxon>Hypocreomycetidae</taxon>
        <taxon>Hypocreales</taxon>
        <taxon>Nectriaceae</taxon>
        <taxon>Fusarium</taxon>
        <taxon>Fusarium tricinctum species complex</taxon>
    </lineage>
</organism>
<comment type="caution">
    <text evidence="2">The sequence shown here is derived from an EMBL/GenBank/DDBJ whole genome shotgun (WGS) entry which is preliminary data.</text>
</comment>
<gene>
    <name evidence="2" type="ORF">KAF25_008790</name>
</gene>